<evidence type="ECO:0000256" key="1">
    <source>
        <dbReference type="ARBA" id="ARBA00013201"/>
    </source>
</evidence>
<keyword evidence="3" id="KW-0442">Lipid degradation</keyword>
<dbReference type="Pfam" id="PF03403">
    <property type="entry name" value="PAF-AH_p_II"/>
    <property type="match status" value="1"/>
</dbReference>
<comment type="catalytic activity">
    <reaction evidence="6">
        <text>a monoacylglycerol + H2O = glycerol + a fatty acid + H(+)</text>
        <dbReference type="Rhea" id="RHEA:15245"/>
        <dbReference type="ChEBI" id="CHEBI:15377"/>
        <dbReference type="ChEBI" id="CHEBI:15378"/>
        <dbReference type="ChEBI" id="CHEBI:17408"/>
        <dbReference type="ChEBI" id="CHEBI:17754"/>
        <dbReference type="ChEBI" id="CHEBI:28868"/>
    </reaction>
</comment>
<gene>
    <name evidence="7" type="ORF">MJAP1_000418</name>
</gene>
<proteinExistence type="predicted"/>
<dbReference type="GO" id="GO:0016042">
    <property type="term" value="P:lipid catabolic process"/>
    <property type="evidence" value="ECO:0007669"/>
    <property type="project" value="UniProtKB-KW"/>
</dbReference>
<evidence type="ECO:0000256" key="3">
    <source>
        <dbReference type="ARBA" id="ARBA00022963"/>
    </source>
</evidence>
<reference evidence="7" key="1">
    <citation type="submission" date="2023-03" db="EMBL/GenBank/DDBJ databases">
        <title>Mating type loci evolution in Malassezia.</title>
        <authorList>
            <person name="Coelho M.A."/>
        </authorList>
    </citation>
    <scope>NUCLEOTIDE SEQUENCE</scope>
    <source>
        <strain evidence="7">CBS 9431</strain>
    </source>
</reference>
<dbReference type="AlphaFoldDB" id="A0AAF0EZX5"/>
<dbReference type="PANTHER" id="PTHR10272:SF0">
    <property type="entry name" value="PLATELET-ACTIVATING FACTOR ACETYLHYDROLASE"/>
    <property type="match status" value="1"/>
</dbReference>
<evidence type="ECO:0000256" key="2">
    <source>
        <dbReference type="ARBA" id="ARBA00022801"/>
    </source>
</evidence>
<accession>A0AAF0EZX5</accession>
<dbReference type="RefSeq" id="XP_060120371.1">
    <property type="nucleotide sequence ID" value="XM_060264388.1"/>
</dbReference>
<comment type="catalytic activity">
    <reaction evidence="5">
        <text>a diacylglycerol + H2O = a monoacylglycerol + a fatty acid + H(+)</text>
        <dbReference type="Rhea" id="RHEA:32731"/>
        <dbReference type="ChEBI" id="CHEBI:15377"/>
        <dbReference type="ChEBI" id="CHEBI:15378"/>
        <dbReference type="ChEBI" id="CHEBI:17408"/>
        <dbReference type="ChEBI" id="CHEBI:18035"/>
        <dbReference type="ChEBI" id="CHEBI:28868"/>
    </reaction>
</comment>
<evidence type="ECO:0000256" key="6">
    <source>
        <dbReference type="ARBA" id="ARBA00048461"/>
    </source>
</evidence>
<dbReference type="PANTHER" id="PTHR10272">
    <property type="entry name" value="PLATELET-ACTIVATING FACTOR ACETYLHYDROLASE"/>
    <property type="match status" value="1"/>
</dbReference>
<dbReference type="Proteomes" id="UP001217754">
    <property type="component" value="Chromosome 1"/>
</dbReference>
<evidence type="ECO:0000313" key="7">
    <source>
        <dbReference type="EMBL" id="WFD37474.1"/>
    </source>
</evidence>
<evidence type="ECO:0000256" key="5">
    <source>
        <dbReference type="ARBA" id="ARBA00047591"/>
    </source>
</evidence>
<evidence type="ECO:0000256" key="4">
    <source>
        <dbReference type="ARBA" id="ARBA00023098"/>
    </source>
</evidence>
<evidence type="ECO:0000313" key="8">
    <source>
        <dbReference type="Proteomes" id="UP001217754"/>
    </source>
</evidence>
<keyword evidence="2 7" id="KW-0378">Hydrolase</keyword>
<dbReference type="EC" id="3.1.1.47" evidence="1"/>
<keyword evidence="8" id="KW-1185">Reference proteome</keyword>
<keyword evidence="4" id="KW-0443">Lipid metabolism</keyword>
<dbReference type="InterPro" id="IPR029058">
    <property type="entry name" value="AB_hydrolase_fold"/>
</dbReference>
<name>A0AAF0EZX5_9BASI</name>
<organism evidence="7 8">
    <name type="scientific">Malassezia japonica</name>
    <dbReference type="NCBI Taxonomy" id="223818"/>
    <lineage>
        <taxon>Eukaryota</taxon>
        <taxon>Fungi</taxon>
        <taxon>Dikarya</taxon>
        <taxon>Basidiomycota</taxon>
        <taxon>Ustilaginomycotina</taxon>
        <taxon>Malasseziomycetes</taxon>
        <taxon>Malasseziales</taxon>
        <taxon>Malasseziaceae</taxon>
        <taxon>Malassezia</taxon>
    </lineage>
</organism>
<dbReference type="GeneID" id="85224067"/>
<dbReference type="Gene3D" id="3.40.50.1820">
    <property type="entry name" value="alpha/beta hydrolase"/>
    <property type="match status" value="1"/>
</dbReference>
<dbReference type="GO" id="GO:0003847">
    <property type="term" value="F:1-alkyl-2-acetylglycerophosphocholine esterase activity"/>
    <property type="evidence" value="ECO:0007669"/>
    <property type="project" value="UniProtKB-EC"/>
</dbReference>
<sequence length="761" mass="86530">MKLPEYTGPFKVGVVDLEVSVRKPRNFIPGYLDPAIVNKLARGKKKVKHRRAHKILKKMHTEGGVPTIDAEEEEDDEGVPKGRDKEREYLEENGLQLRNATLHFRTVLMAIYYPCTELKESAYKKYPRSTWLGRPIFKTCGSAFKYMGQYGWWAQLFFPALVTMSRAKLPARVCPPIGDPAKVSPDIGSGLPQAAANAVATQTFPLVIFSSHGFVVVAIEHRDGSGLGSYVWTGVDSVLNSSGAKMSPRRRHNLREAFLRGASESVVNLALHKDDKLNRDAANENEKPALDPLRDYSKVPYLPFENVGLAPFSAEQGEKEMALRRAQLAMRAAEIQEAMYIMKRINAGDSEWLASKHTRSLGSALCGPDRFIRSRKRLGIEHCDEFFAQWKGKLDIQFPTLAGHSFGGATVFEFLRREQSDFQYGIILDPWMDPVRDPQTDESVRKKLTKPVYVINSEGFTMWREQYNKLIRVMIDGIISNPAHRGWLMTLCGSNHGDFSDLPFLLPRIFGSELTARETMTTFTTVVMHQIKLLREQKHLFDVRDGLVADDLGVYKDLVKIGGLHLNSDPDGPRVSDRLLYRIQAKIVKARLHRGETKSIFWELKGWKKQAEKDPKTRAYRKHQRVIAHEIKREARAERARNRARRSSVGVSEAGSENLAEIEQRLWDIETDQGSGDETDEEGAVDPVYIDPLDDHNHEDYNIWDGTMLDSDARMVYENWHAKVHVNKHNRRPHSLLTFALWYLGIREGLAKAGHLLVHTM</sequence>
<protein>
    <recommendedName>
        <fullName evidence="1">1-alkyl-2-acetylglycerophosphocholine esterase</fullName>
        <ecNumber evidence="1">3.1.1.47</ecNumber>
    </recommendedName>
</protein>
<dbReference type="SUPFAM" id="SSF53474">
    <property type="entry name" value="alpha/beta-Hydrolases"/>
    <property type="match status" value="1"/>
</dbReference>
<dbReference type="EMBL" id="CP119958">
    <property type="protein sequence ID" value="WFD37474.1"/>
    <property type="molecule type" value="Genomic_DNA"/>
</dbReference>